<accession>A0A0E0EJH0</accession>
<reference evidence="2" key="2">
    <citation type="submission" date="2018-05" db="EMBL/GenBank/DDBJ databases">
        <title>OmerRS3 (Oryza meridionalis Reference Sequence Version 3).</title>
        <authorList>
            <person name="Zhang J."/>
            <person name="Kudrna D."/>
            <person name="Lee S."/>
            <person name="Talag J."/>
            <person name="Welchert J."/>
            <person name="Wing R.A."/>
        </authorList>
    </citation>
    <scope>NUCLEOTIDE SEQUENCE [LARGE SCALE GENOMIC DNA]</scope>
    <source>
        <strain evidence="2">cv. OR44</strain>
    </source>
</reference>
<feature type="compositionally biased region" description="Basic and acidic residues" evidence="1">
    <location>
        <begin position="1"/>
        <end position="16"/>
    </location>
</feature>
<evidence type="ECO:0000313" key="3">
    <source>
        <dbReference type="Proteomes" id="UP000008021"/>
    </source>
</evidence>
<organism evidence="2">
    <name type="scientific">Oryza meridionalis</name>
    <dbReference type="NCBI Taxonomy" id="40149"/>
    <lineage>
        <taxon>Eukaryota</taxon>
        <taxon>Viridiplantae</taxon>
        <taxon>Streptophyta</taxon>
        <taxon>Embryophyta</taxon>
        <taxon>Tracheophyta</taxon>
        <taxon>Spermatophyta</taxon>
        <taxon>Magnoliopsida</taxon>
        <taxon>Liliopsida</taxon>
        <taxon>Poales</taxon>
        <taxon>Poaceae</taxon>
        <taxon>BOP clade</taxon>
        <taxon>Oryzoideae</taxon>
        <taxon>Oryzeae</taxon>
        <taxon>Oryzinae</taxon>
        <taxon>Oryza</taxon>
    </lineage>
</organism>
<sequence length="184" mass="20276">SILQDWRRQPRHDLPKSRSHRSPPTSPPPTLLRISPVVATHNHLSCSLRNSYTLRLRSLSINHPPKIFCQQSAAIRRYLSPTLRGVQPLQTIAKKALPPSLRSSAQSAAARCSASANNCQEGLAALPLIECSICLDTVVYGKAAVRSRVPTQFRFRGISPLFFPLPPLAQAAIWILESCSLVIL</sequence>
<evidence type="ECO:0000313" key="2">
    <source>
        <dbReference type="EnsemblPlants" id="OMERI08G06970.2"/>
    </source>
</evidence>
<proteinExistence type="predicted"/>
<dbReference type="AlphaFoldDB" id="A0A0E0EJH0"/>
<dbReference type="Proteomes" id="UP000008021">
    <property type="component" value="Chromosome 8"/>
</dbReference>
<protein>
    <submittedName>
        <fullName evidence="2">Uncharacterized protein</fullName>
    </submittedName>
</protein>
<dbReference type="Gramene" id="OMERI08G06970.2">
    <property type="protein sequence ID" value="OMERI08G06970.2"/>
    <property type="gene ID" value="OMERI08G06970"/>
</dbReference>
<keyword evidence="3" id="KW-1185">Reference proteome</keyword>
<reference evidence="2" key="1">
    <citation type="submission" date="2015-04" db="UniProtKB">
        <authorList>
            <consortium name="EnsemblPlants"/>
        </authorList>
    </citation>
    <scope>IDENTIFICATION</scope>
</reference>
<name>A0A0E0EJH0_9ORYZ</name>
<feature type="region of interest" description="Disordered" evidence="1">
    <location>
        <begin position="1"/>
        <end position="32"/>
    </location>
</feature>
<evidence type="ECO:0000256" key="1">
    <source>
        <dbReference type="SAM" id="MobiDB-lite"/>
    </source>
</evidence>
<dbReference type="EnsemblPlants" id="OMERI08G06970.2">
    <property type="protein sequence ID" value="OMERI08G06970.2"/>
    <property type="gene ID" value="OMERI08G06970"/>
</dbReference>